<dbReference type="Proteomes" id="UP001501170">
    <property type="component" value="Unassembled WGS sequence"/>
</dbReference>
<dbReference type="InterPro" id="IPR029069">
    <property type="entry name" value="HotDog_dom_sf"/>
</dbReference>
<evidence type="ECO:0000259" key="1">
    <source>
        <dbReference type="Pfam" id="PF13452"/>
    </source>
</evidence>
<dbReference type="Gene3D" id="3.10.129.10">
    <property type="entry name" value="Hotdog Thioesterase"/>
    <property type="match status" value="2"/>
</dbReference>
<dbReference type="PANTHER" id="PTHR28152">
    <property type="entry name" value="HYDROXYACYL-THIOESTER DEHYDRATASE TYPE 2, MITOCHONDRIAL"/>
    <property type="match status" value="1"/>
</dbReference>
<reference evidence="2 3" key="1">
    <citation type="journal article" date="2019" name="Int. J. Syst. Evol. Microbiol.">
        <title>The Global Catalogue of Microorganisms (GCM) 10K type strain sequencing project: providing services to taxonomists for standard genome sequencing and annotation.</title>
        <authorList>
            <consortium name="The Broad Institute Genomics Platform"/>
            <consortium name="The Broad Institute Genome Sequencing Center for Infectious Disease"/>
            <person name="Wu L."/>
            <person name="Ma J."/>
        </authorList>
    </citation>
    <scope>NUCLEOTIDE SEQUENCE [LARGE SCALE GENOMIC DNA]</scope>
    <source>
        <strain evidence="2 3">JCM 16227</strain>
    </source>
</reference>
<dbReference type="SUPFAM" id="SSF54637">
    <property type="entry name" value="Thioesterase/thiol ester dehydrase-isomerase"/>
    <property type="match status" value="2"/>
</dbReference>
<dbReference type="PANTHER" id="PTHR28152:SF1">
    <property type="entry name" value="HYDROXYACYL-THIOESTER DEHYDRATASE TYPE 2, MITOCHONDRIAL"/>
    <property type="match status" value="1"/>
</dbReference>
<keyword evidence="3" id="KW-1185">Reference proteome</keyword>
<accession>A0ABN3H3C8</accession>
<gene>
    <name evidence="2" type="ORF">GCM10009855_04710</name>
</gene>
<comment type="caution">
    <text evidence="2">The sequence shown here is derived from an EMBL/GenBank/DDBJ whole genome shotgun (WGS) entry which is preliminary data.</text>
</comment>
<protein>
    <submittedName>
        <fullName evidence="2">MaoC family dehydratase N-terminal domain-containing protein</fullName>
    </submittedName>
</protein>
<dbReference type="Pfam" id="PF13452">
    <property type="entry name" value="FAS1_DH_region"/>
    <property type="match status" value="1"/>
</dbReference>
<dbReference type="InterPro" id="IPR052741">
    <property type="entry name" value="Mitochondrial_HTD2"/>
</dbReference>
<proteinExistence type="predicted"/>
<organism evidence="2 3">
    <name type="scientific">Gordonia cholesterolivorans</name>
    <dbReference type="NCBI Taxonomy" id="559625"/>
    <lineage>
        <taxon>Bacteria</taxon>
        <taxon>Bacillati</taxon>
        <taxon>Actinomycetota</taxon>
        <taxon>Actinomycetes</taxon>
        <taxon>Mycobacteriales</taxon>
        <taxon>Gordoniaceae</taxon>
        <taxon>Gordonia</taxon>
    </lineage>
</organism>
<feature type="domain" description="FAS1-like dehydratase" evidence="1">
    <location>
        <begin position="55"/>
        <end position="143"/>
    </location>
</feature>
<evidence type="ECO:0000313" key="2">
    <source>
        <dbReference type="EMBL" id="GAA2368478.1"/>
    </source>
</evidence>
<sequence length="309" mass="32826">MTMTGTADTPVFEGWTAHTVTTEEVVDAGRVRALAHLFDDGLPVPQIGDPLPPLWHWVALPEWSVSSSLGLDGHPRLGSFLPPVGLPRRMFAGGTVSFPGTIRVGDTITRESTVESVTDKTGRSGRLVIVVVATTLYAPDGTAAVREKQNLIYREAAPVSAQPAADPAPASAFVPIGSPIVPSETRRWDFLTDPTLLMRFSAATANAHRIHYDWPYATRVEGYPGLVVHGPLMTLSLAETHRLLADGTVVDTVSHRNSKPLFCGDDAALVYSGTGIDARVELVGAGGDVHTAIDLAFATGTTTDQGAWS</sequence>
<name>A0ABN3H3C8_9ACTN</name>
<dbReference type="InterPro" id="IPR039569">
    <property type="entry name" value="FAS1-like_DH_region"/>
</dbReference>
<evidence type="ECO:0000313" key="3">
    <source>
        <dbReference type="Proteomes" id="UP001501170"/>
    </source>
</evidence>
<dbReference type="EMBL" id="BAAARB010000002">
    <property type="protein sequence ID" value="GAA2368478.1"/>
    <property type="molecule type" value="Genomic_DNA"/>
</dbReference>